<sequence length="178" mass="19911">MAERSTNQADEAAHGASRAGEPFWKGRRLDELNPAEWEALCDGCGRCCLNKLEDWDTGEIVWTSLACTLLDGESCRCSDYDNRFATVPDCLQLTAELVPTLSWLPPTCAYRLVAEGRDLYWWHPLVSGDPETVHAAGISVRGQTFPEDGIPLEDYENFLADWPGENPMDEKVRVGFIE</sequence>
<evidence type="ECO:0000313" key="3">
    <source>
        <dbReference type="Proteomes" id="UP000219331"/>
    </source>
</evidence>
<dbReference type="Proteomes" id="UP000219331">
    <property type="component" value="Unassembled WGS sequence"/>
</dbReference>
<dbReference type="STRING" id="538381.GCA_001696535_03144"/>
<gene>
    <name evidence="2" type="ORF">SAMN05421512_102377</name>
</gene>
<accession>A0A285RS75</accession>
<reference evidence="2 3" key="1">
    <citation type="submission" date="2017-08" db="EMBL/GenBank/DDBJ databases">
        <authorList>
            <person name="de Groot N.N."/>
        </authorList>
    </citation>
    <scope>NUCLEOTIDE SEQUENCE [LARGE SCALE GENOMIC DNA]</scope>
    <source>
        <strain evidence="2 3">USBA 352</strain>
    </source>
</reference>
<dbReference type="PANTHER" id="PTHR37421:SF1">
    <property type="entry name" value="UPF0260 PROTEIN YCGN"/>
    <property type="match status" value="1"/>
</dbReference>
<proteinExistence type="inferred from homology"/>
<protein>
    <recommendedName>
        <fullName evidence="1">UPF0260 protein SAMN05421512_102377</fullName>
    </recommendedName>
</protein>
<comment type="similarity">
    <text evidence="1">Belongs to the UPF0260 family.</text>
</comment>
<organism evidence="2 3">
    <name type="scientific">Stappia indica</name>
    <dbReference type="NCBI Taxonomy" id="538381"/>
    <lineage>
        <taxon>Bacteria</taxon>
        <taxon>Pseudomonadati</taxon>
        <taxon>Pseudomonadota</taxon>
        <taxon>Alphaproteobacteria</taxon>
        <taxon>Hyphomicrobiales</taxon>
        <taxon>Stappiaceae</taxon>
        <taxon>Stappia</taxon>
    </lineage>
</organism>
<evidence type="ECO:0000313" key="2">
    <source>
        <dbReference type="EMBL" id="SOB97032.1"/>
    </source>
</evidence>
<keyword evidence="3" id="KW-1185">Reference proteome</keyword>
<dbReference type="NCBIfam" id="NF003501">
    <property type="entry name" value="PRK05170.1-5"/>
    <property type="match status" value="1"/>
</dbReference>
<dbReference type="InterPro" id="IPR005358">
    <property type="entry name" value="Puta_zinc/iron-chelating_dom"/>
</dbReference>
<dbReference type="PANTHER" id="PTHR37421">
    <property type="entry name" value="UPF0260 PROTEIN YCGN"/>
    <property type="match status" value="1"/>
</dbReference>
<dbReference type="NCBIfam" id="NF003507">
    <property type="entry name" value="PRK05170.2-5"/>
    <property type="match status" value="1"/>
</dbReference>
<name>A0A285RS75_9HYPH</name>
<dbReference type="InterPro" id="IPR008228">
    <property type="entry name" value="UCP006173"/>
</dbReference>
<dbReference type="EMBL" id="OBML01000002">
    <property type="protein sequence ID" value="SOB97032.1"/>
    <property type="molecule type" value="Genomic_DNA"/>
</dbReference>
<evidence type="ECO:0000256" key="1">
    <source>
        <dbReference type="HAMAP-Rule" id="MF_00676"/>
    </source>
</evidence>
<dbReference type="RefSeq" id="WP_097174119.1">
    <property type="nucleotide sequence ID" value="NZ_OBML01000002.1"/>
</dbReference>
<dbReference type="Pfam" id="PF03692">
    <property type="entry name" value="CxxCxxCC"/>
    <property type="match status" value="1"/>
</dbReference>
<dbReference type="HAMAP" id="MF_00676">
    <property type="entry name" value="UPF0260"/>
    <property type="match status" value="1"/>
</dbReference>
<dbReference type="AlphaFoldDB" id="A0A285RS75"/>
<dbReference type="OrthoDB" id="9786855at2"/>
<dbReference type="PIRSF" id="PIRSF006173">
    <property type="entry name" value="UCP006173"/>
    <property type="match status" value="1"/>
</dbReference>